<dbReference type="HOGENOM" id="CLU_1683010_0_0_7"/>
<evidence type="ECO:0000256" key="2">
    <source>
        <dbReference type="ARBA" id="ARBA00016013"/>
    </source>
</evidence>
<keyword evidence="5" id="KW-0966">Cell projection</keyword>
<dbReference type="eggNOG" id="COG1843">
    <property type="taxonomic scope" value="Bacteria"/>
</dbReference>
<keyword evidence="3" id="KW-1005">Bacterial flagellum biogenesis</keyword>
<dbReference type="EMBL" id="CP001999">
    <property type="protein sequence ID" value="ADG94147.1"/>
    <property type="molecule type" value="Genomic_DNA"/>
</dbReference>
<dbReference type="STRING" id="572480.Arnit_2497"/>
<keyword evidence="5" id="KW-0282">Flagellum</keyword>
<proteinExistence type="inferred from homology"/>
<evidence type="ECO:0000256" key="4">
    <source>
        <dbReference type="ARBA" id="ARBA00024746"/>
    </source>
</evidence>
<comment type="function">
    <text evidence="4">Required for flagellar hook formation. May act as a scaffolding protein.</text>
</comment>
<comment type="similarity">
    <text evidence="1">Belongs to the FlgD family.</text>
</comment>
<name>D5V677_ARCNC</name>
<dbReference type="OrthoDB" id="9785233at2"/>
<dbReference type="Proteomes" id="UP000000939">
    <property type="component" value="Chromosome"/>
</dbReference>
<dbReference type="RefSeq" id="WP_013136292.1">
    <property type="nucleotide sequence ID" value="NC_014166.1"/>
</dbReference>
<accession>D5V677</accession>
<dbReference type="InterPro" id="IPR005648">
    <property type="entry name" value="FlgD"/>
</dbReference>
<reference evidence="5 6" key="1">
    <citation type="journal article" date="2010" name="Stand. Genomic Sci.">
        <title>Complete genome sequence of Arcobacter nitrofigilis type strain (CI).</title>
        <authorList>
            <person name="Pati A."/>
            <person name="Gronow S."/>
            <person name="Lapidus A."/>
            <person name="Copeland A."/>
            <person name="Glavina Del Rio T."/>
            <person name="Nolan M."/>
            <person name="Lucas S."/>
            <person name="Tice H."/>
            <person name="Cheng J.F."/>
            <person name="Han C."/>
            <person name="Chertkov O."/>
            <person name="Bruce D."/>
            <person name="Tapia R."/>
            <person name="Goodwin L."/>
            <person name="Pitluck S."/>
            <person name="Liolios K."/>
            <person name="Ivanova N."/>
            <person name="Mavromatis K."/>
            <person name="Chen A."/>
            <person name="Palaniappan K."/>
            <person name="Land M."/>
            <person name="Hauser L."/>
            <person name="Chang Y.J."/>
            <person name="Jeffries C.D."/>
            <person name="Detter J.C."/>
            <person name="Rohde M."/>
            <person name="Goker M."/>
            <person name="Bristow J."/>
            <person name="Eisen J.A."/>
            <person name="Markowitz V."/>
            <person name="Hugenholtz P."/>
            <person name="Klenk H.P."/>
            <person name="Kyrpides N.C."/>
        </authorList>
    </citation>
    <scope>NUCLEOTIDE SEQUENCE [LARGE SCALE GENOMIC DNA]</scope>
    <source>
        <strain evidence="6">ATCC 33309 / DSM 7299 / CCUG 15893 / LMG 7604 / NCTC 12251 / CI</strain>
    </source>
</reference>
<evidence type="ECO:0000313" key="6">
    <source>
        <dbReference type="Proteomes" id="UP000000939"/>
    </source>
</evidence>
<keyword evidence="5" id="KW-0969">Cilium</keyword>
<organism evidence="5 6">
    <name type="scientific">Arcobacter nitrofigilis (strain ATCC 33309 / DSM 7299 / CCUG 15893 / LMG 7604 / NCTC 12251 / CI)</name>
    <name type="common">Campylobacter nitrofigilis</name>
    <dbReference type="NCBI Taxonomy" id="572480"/>
    <lineage>
        <taxon>Bacteria</taxon>
        <taxon>Pseudomonadati</taxon>
        <taxon>Campylobacterota</taxon>
        <taxon>Epsilonproteobacteria</taxon>
        <taxon>Campylobacterales</taxon>
        <taxon>Arcobacteraceae</taxon>
        <taxon>Arcobacter</taxon>
    </lineage>
</organism>
<dbReference type="KEGG" id="ant:Arnit_2497"/>
<keyword evidence="6" id="KW-1185">Reference proteome</keyword>
<sequence length="156" mass="17169">MATTEVSSVTDANGQQYTQAISNDKLTNEDFLKLMLEQMKQQDPTKPQDSQNMLNQQMQMSSIQTNLDMSNSMKALQATFQQSSLSNATNLINKIVDTGEVDDNGILKSYAVSGVEIIDGEVYANGNQLLAKGDDGKYQVDPEITRIPYSSILAIH</sequence>
<gene>
    <name evidence="5" type="ordered locus">Arnit_2497</name>
</gene>
<evidence type="ECO:0000256" key="3">
    <source>
        <dbReference type="ARBA" id="ARBA00022795"/>
    </source>
</evidence>
<dbReference type="GO" id="GO:0044781">
    <property type="term" value="P:bacterial-type flagellum organization"/>
    <property type="evidence" value="ECO:0007669"/>
    <property type="project" value="UniProtKB-KW"/>
</dbReference>
<protein>
    <recommendedName>
        <fullName evidence="2">Basal-body rod modification protein FlgD</fullName>
    </recommendedName>
</protein>
<dbReference type="Pfam" id="PF03963">
    <property type="entry name" value="FlgD"/>
    <property type="match status" value="1"/>
</dbReference>
<dbReference type="AlphaFoldDB" id="D5V677"/>
<evidence type="ECO:0000256" key="1">
    <source>
        <dbReference type="ARBA" id="ARBA00010577"/>
    </source>
</evidence>
<evidence type="ECO:0000313" key="5">
    <source>
        <dbReference type="EMBL" id="ADG94147.1"/>
    </source>
</evidence>